<dbReference type="VEuPathDB" id="TriTrypDB:Tb1125.9.440"/>
<dbReference type="VEuPathDB" id="TriTrypDB:Tb11.v5.1037"/>
<organism evidence="2">
    <name type="scientific">Trypanosoma brucei</name>
    <dbReference type="NCBI Taxonomy" id="5691"/>
    <lineage>
        <taxon>Eukaryota</taxon>
        <taxon>Discoba</taxon>
        <taxon>Euglenozoa</taxon>
        <taxon>Kinetoplastea</taxon>
        <taxon>Metakinetoplastina</taxon>
        <taxon>Trypanosomatida</taxon>
        <taxon>Trypanosomatidae</taxon>
        <taxon>Trypanosoma</taxon>
    </lineage>
</organism>
<dbReference type="VEuPathDB" id="TriTrypDB:Tbg972.8.20"/>
<protein>
    <submittedName>
        <fullName evidence="2">Variant surface glycoprotein 1035</fullName>
    </submittedName>
</protein>
<evidence type="ECO:0000313" key="2">
    <source>
        <dbReference type="EMBL" id="AGH59977.1"/>
    </source>
</evidence>
<sequence length="501" mass="54068">MLPTVTLTLIAAALVTGDPKVLHSTTLAICEPCQAGDYLNNIKFALKPKLSSGQMALKAMQKAKAQIWLAAAAATGEEAKKYAVLCATIAVYTDEKQKAYNAAVLSAASGMAAAAALSFSQEVIQDIKEAATADIAPTAKSTVVTSGFKAITPQLTVTAEGGCFSGKSRKPNPAGQSRKIEDELEIKLHHLEAETQAGGSTGANVLCETGSAPGSITTCLRSWSTGTNIQYRGGKILKTKGITYQRKLSANGDYAPKQDTPTNISPPTKRVKELLAQIKEAESEVNNLDISFSTETTLFLTKTQTFQQLATAIFVPESKPGEESKHGQSLRPIITANYGNNDNELKGKIWDQVKLISVKGAAQGARNPACVKKVGELTKIEQAVGFYIAQAASTATAIHLNGTSCKTAEQAKADAAEKTDEKKDGSKKATTGDCKATEEGKCDKIKCDWNKEKNVCKVKEGEFVISYVMKELFFLRLFFYYEKFVIRFAEFYEILILYKIY</sequence>
<reference evidence="2" key="1">
    <citation type="submission" date="2013-02" db="EMBL/GenBank/DDBJ databases">
        <authorList>
            <person name="Cross G.A.M."/>
            <person name="Kim H.-S."/>
            <person name="Wickstead B."/>
        </authorList>
    </citation>
    <scope>NUCLEOTIDE SEQUENCE</scope>
    <source>
        <strain evidence="2">Lister 427</strain>
    </source>
</reference>
<name>M4SZ63_9TRYP</name>
<dbReference type="AlphaFoldDB" id="M4SZ63"/>
<dbReference type="EMBL" id="KC612546">
    <property type="protein sequence ID" value="AGH59977.1"/>
    <property type="molecule type" value="Genomic_DNA"/>
</dbReference>
<evidence type="ECO:0000256" key="1">
    <source>
        <dbReference type="SAM" id="SignalP"/>
    </source>
</evidence>
<dbReference type="VEuPathDB" id="TriTrypDB:Tb427_000487700"/>
<dbReference type="SUPFAM" id="SSF58087">
    <property type="entry name" value="Variant surface glycoprotein (N-terminal domain)"/>
    <property type="match status" value="1"/>
</dbReference>
<reference evidence="2" key="2">
    <citation type="journal article" date="2014" name="Mol. Biochem. Parasitol.">
        <title>Capturing the variant surface glycoprotein repertoire (the VSGnome) of Trypanosoma brucei Lister 427.</title>
        <authorList>
            <person name="Cross G.A."/>
            <person name="Kim H.S."/>
            <person name="Wickstead B."/>
        </authorList>
    </citation>
    <scope>NUCLEOTIDE SEQUENCE</scope>
    <source>
        <strain evidence="2">Lister 427</strain>
    </source>
</reference>
<proteinExistence type="predicted"/>
<keyword evidence="1" id="KW-0732">Signal</keyword>
<feature type="chain" id="PRO_5004057742" evidence="1">
    <location>
        <begin position="18"/>
        <end position="501"/>
    </location>
</feature>
<accession>M4SZ63</accession>
<feature type="signal peptide" evidence="1">
    <location>
        <begin position="1"/>
        <end position="17"/>
    </location>
</feature>